<evidence type="ECO:0000313" key="7">
    <source>
        <dbReference type="Proteomes" id="UP000269721"/>
    </source>
</evidence>
<dbReference type="InterPro" id="IPR015915">
    <property type="entry name" value="Kelch-typ_b-propeller"/>
</dbReference>
<feature type="transmembrane region" description="Helical" evidence="3">
    <location>
        <begin position="378"/>
        <end position="400"/>
    </location>
</feature>
<proteinExistence type="predicted"/>
<feature type="signal peptide" evidence="4">
    <location>
        <begin position="1"/>
        <end position="25"/>
    </location>
</feature>
<feature type="non-terminal residue" evidence="6">
    <location>
        <position position="556"/>
    </location>
</feature>
<dbReference type="Proteomes" id="UP000269721">
    <property type="component" value="Unassembled WGS sequence"/>
</dbReference>
<dbReference type="SUPFAM" id="SSF117281">
    <property type="entry name" value="Kelch motif"/>
    <property type="match status" value="1"/>
</dbReference>
<evidence type="ECO:0000313" key="6">
    <source>
        <dbReference type="EMBL" id="RKO90195.1"/>
    </source>
</evidence>
<evidence type="ECO:0000259" key="5">
    <source>
        <dbReference type="PROSITE" id="PS50002"/>
    </source>
</evidence>
<reference evidence="7" key="1">
    <citation type="journal article" date="2018" name="Nat. Microbiol.">
        <title>Leveraging single-cell genomics to expand the fungal tree of life.</title>
        <authorList>
            <person name="Ahrendt S.R."/>
            <person name="Quandt C.A."/>
            <person name="Ciobanu D."/>
            <person name="Clum A."/>
            <person name="Salamov A."/>
            <person name="Andreopoulos B."/>
            <person name="Cheng J.F."/>
            <person name="Woyke T."/>
            <person name="Pelin A."/>
            <person name="Henrissat B."/>
            <person name="Reynolds N.K."/>
            <person name="Benny G.L."/>
            <person name="Smith M.E."/>
            <person name="James T.Y."/>
            <person name="Grigoriev I.V."/>
        </authorList>
    </citation>
    <scope>NUCLEOTIDE SEQUENCE [LARGE SCALE GENOMIC DNA]</scope>
</reference>
<dbReference type="Gene3D" id="2.120.10.80">
    <property type="entry name" value="Kelch-type beta propeller"/>
    <property type="match status" value="1"/>
</dbReference>
<name>A0A4P9WEI5_9FUNG</name>
<keyword evidence="3" id="KW-0812">Transmembrane</keyword>
<feature type="chain" id="PRO_5020294032" description="SH3 domain-containing protein" evidence="4">
    <location>
        <begin position="26"/>
        <end position="556"/>
    </location>
</feature>
<keyword evidence="7" id="KW-1185">Reference proteome</keyword>
<accession>A0A4P9WEI5</accession>
<dbReference type="EMBL" id="KZ995678">
    <property type="protein sequence ID" value="RKO90195.1"/>
    <property type="molecule type" value="Genomic_DNA"/>
</dbReference>
<dbReference type="SUPFAM" id="SSF50044">
    <property type="entry name" value="SH3-domain"/>
    <property type="match status" value="1"/>
</dbReference>
<dbReference type="Pfam" id="PF24681">
    <property type="entry name" value="Kelch_KLHDC2_KLHL20_DRC7"/>
    <property type="match status" value="1"/>
</dbReference>
<protein>
    <recommendedName>
        <fullName evidence="5">SH3 domain-containing protein</fullName>
    </recommendedName>
</protein>
<gene>
    <name evidence="6" type="ORF">BDK51DRAFT_30624</name>
</gene>
<keyword evidence="3" id="KW-1133">Transmembrane helix</keyword>
<keyword evidence="3" id="KW-0472">Membrane</keyword>
<evidence type="ECO:0000256" key="2">
    <source>
        <dbReference type="PROSITE-ProRule" id="PRU00192"/>
    </source>
</evidence>
<dbReference type="InterPro" id="IPR036028">
    <property type="entry name" value="SH3-like_dom_sf"/>
</dbReference>
<keyword evidence="4" id="KW-0732">Signal</keyword>
<evidence type="ECO:0000256" key="1">
    <source>
        <dbReference type="ARBA" id="ARBA00022443"/>
    </source>
</evidence>
<keyword evidence="1 2" id="KW-0728">SH3 domain</keyword>
<evidence type="ECO:0000256" key="4">
    <source>
        <dbReference type="SAM" id="SignalP"/>
    </source>
</evidence>
<organism evidence="6 7">
    <name type="scientific">Blyttiomyces helicus</name>
    <dbReference type="NCBI Taxonomy" id="388810"/>
    <lineage>
        <taxon>Eukaryota</taxon>
        <taxon>Fungi</taxon>
        <taxon>Fungi incertae sedis</taxon>
        <taxon>Chytridiomycota</taxon>
        <taxon>Chytridiomycota incertae sedis</taxon>
        <taxon>Chytridiomycetes</taxon>
        <taxon>Chytridiomycetes incertae sedis</taxon>
        <taxon>Blyttiomyces</taxon>
    </lineage>
</organism>
<evidence type="ECO:0000256" key="3">
    <source>
        <dbReference type="SAM" id="Phobius"/>
    </source>
</evidence>
<dbReference type="InterPro" id="IPR001452">
    <property type="entry name" value="SH3_domain"/>
</dbReference>
<sequence>MIPNRRSRCLLAAVAAATCSAPASAQTIPPRHSAVLAAGPLNLYFIGGDVVIIGDNETSAQLQESASLQSSIVQVSLASQLTSQTPIPASAISTTQLAAHGRACAQTPDRLYCHGGAITLQTSSRQGNFLTSELDSFVFGPSTFNTTAPSLNPIPQLQYHSMTIIGDNGYIFGGSNTSALAGDSFWRFSLTGFPNPTQIIAPGSPSPRNMHCATNLGNDSILIYGGRDSAGVLLSDLFIFNATAGAWTSAPASASLGPVDGAACTAVNGVPYLFGGSGGTTLVSTLFSYNATASAWTADNALGGPSARLWLVVSGGEASGVASDSSFYFYDLLTFRWFVNTVGISMLSPATVVSPSNPSQPPPSVTAAADSSGSSTSFGVIAGASAGGVVVLIVVGWLLWYCTRNKRSSKYAAPSSMSASPPAPAFVASTSPASDPYPSAVATSPQTFGSATGAAHVPESAPIAHVALKVAPSKNVNADPEAAINNEELPPTYHGEILAPKRNSINLGASTAAKVYRGLCTFTPANADEIPCKLGDQIIIRETFPDGWVRAINVSE</sequence>
<dbReference type="AlphaFoldDB" id="A0A4P9WEI5"/>
<dbReference type="Gene3D" id="2.30.30.40">
    <property type="entry name" value="SH3 Domains"/>
    <property type="match status" value="1"/>
</dbReference>
<dbReference type="PROSITE" id="PS50002">
    <property type="entry name" value="SH3"/>
    <property type="match status" value="1"/>
</dbReference>
<dbReference type="OrthoDB" id="4447at2759"/>
<dbReference type="PANTHER" id="PTHR23244">
    <property type="entry name" value="KELCH REPEAT DOMAIN"/>
    <property type="match status" value="1"/>
</dbReference>
<feature type="domain" description="SH3" evidence="5">
    <location>
        <begin position="511"/>
        <end position="556"/>
    </location>
</feature>